<dbReference type="AlphaFoldDB" id="A0A562STR7"/>
<keyword evidence="7 13" id="KW-0812">Transmembrane</keyword>
<keyword evidence="4" id="KW-0813">Transport</keyword>
<dbReference type="OrthoDB" id="9803416at2"/>
<evidence type="ECO:0000256" key="6">
    <source>
        <dbReference type="ARBA" id="ARBA00022519"/>
    </source>
</evidence>
<dbReference type="GO" id="GO:0050897">
    <property type="term" value="F:cobalt ion binding"/>
    <property type="evidence" value="ECO:0007669"/>
    <property type="project" value="TreeGrafter"/>
</dbReference>
<dbReference type="FunFam" id="1.20.58.340:FF:000001">
    <property type="entry name" value="Magnesium transport protein CorA"/>
    <property type="match status" value="1"/>
</dbReference>
<evidence type="ECO:0000313" key="15">
    <source>
        <dbReference type="Proteomes" id="UP000320593"/>
    </source>
</evidence>
<evidence type="ECO:0000313" key="14">
    <source>
        <dbReference type="EMBL" id="TWI84592.1"/>
    </source>
</evidence>
<evidence type="ECO:0000256" key="10">
    <source>
        <dbReference type="ARBA" id="ARBA00023065"/>
    </source>
</evidence>
<dbReference type="EMBL" id="VLLF01000007">
    <property type="protein sequence ID" value="TWI84592.1"/>
    <property type="molecule type" value="Genomic_DNA"/>
</dbReference>
<dbReference type="InterPro" id="IPR002523">
    <property type="entry name" value="MgTranspt_CorA/ZnTranspt_ZntB"/>
</dbReference>
<evidence type="ECO:0000256" key="3">
    <source>
        <dbReference type="ARBA" id="ARBA00019439"/>
    </source>
</evidence>
<organism evidence="14 15">
    <name type="scientific">Roseibium hamelinense</name>
    <dbReference type="NCBI Taxonomy" id="150831"/>
    <lineage>
        <taxon>Bacteria</taxon>
        <taxon>Pseudomonadati</taxon>
        <taxon>Pseudomonadota</taxon>
        <taxon>Alphaproteobacteria</taxon>
        <taxon>Hyphomicrobiales</taxon>
        <taxon>Stappiaceae</taxon>
        <taxon>Roseibium</taxon>
    </lineage>
</organism>
<dbReference type="PANTHER" id="PTHR46494">
    <property type="entry name" value="CORA FAMILY METAL ION TRANSPORTER (EUROFUNG)"/>
    <property type="match status" value="1"/>
</dbReference>
<gene>
    <name evidence="14" type="ORF">JM93_02924</name>
</gene>
<dbReference type="GO" id="GO:0015095">
    <property type="term" value="F:magnesium ion transmembrane transporter activity"/>
    <property type="evidence" value="ECO:0007669"/>
    <property type="project" value="TreeGrafter"/>
</dbReference>
<keyword evidence="9 13" id="KW-1133">Transmembrane helix</keyword>
<dbReference type="RefSeq" id="WP_145344540.1">
    <property type="nucleotide sequence ID" value="NZ_SMLY01000061.1"/>
</dbReference>
<keyword evidence="5" id="KW-1003">Cell membrane</keyword>
<proteinExistence type="inferred from homology"/>
<accession>A0A562STR7</accession>
<comment type="caution">
    <text evidence="14">The sequence shown here is derived from an EMBL/GenBank/DDBJ whole genome shotgun (WGS) entry which is preliminary data.</text>
</comment>
<name>A0A562STR7_9HYPH</name>
<evidence type="ECO:0000256" key="1">
    <source>
        <dbReference type="ARBA" id="ARBA00004429"/>
    </source>
</evidence>
<evidence type="ECO:0000256" key="8">
    <source>
        <dbReference type="ARBA" id="ARBA00022842"/>
    </source>
</evidence>
<protein>
    <recommendedName>
        <fullName evidence="3">Magnesium transport protein CorA</fullName>
    </recommendedName>
</protein>
<feature type="transmembrane region" description="Helical" evidence="13">
    <location>
        <begin position="298"/>
        <end position="318"/>
    </location>
</feature>
<dbReference type="InterPro" id="IPR045861">
    <property type="entry name" value="CorA_cytoplasmic_dom"/>
</dbReference>
<evidence type="ECO:0000256" key="7">
    <source>
        <dbReference type="ARBA" id="ARBA00022692"/>
    </source>
</evidence>
<keyword evidence="11 13" id="KW-0472">Membrane</keyword>
<dbReference type="Pfam" id="PF01544">
    <property type="entry name" value="CorA"/>
    <property type="match status" value="1"/>
</dbReference>
<comment type="similarity">
    <text evidence="2">Belongs to the CorA metal ion transporter (MIT) (TC 1.A.35) family.</text>
</comment>
<evidence type="ECO:0000256" key="12">
    <source>
        <dbReference type="ARBA" id="ARBA00034269"/>
    </source>
</evidence>
<evidence type="ECO:0000256" key="9">
    <source>
        <dbReference type="ARBA" id="ARBA00022989"/>
    </source>
</evidence>
<dbReference type="GO" id="GO:0015087">
    <property type="term" value="F:cobalt ion transmembrane transporter activity"/>
    <property type="evidence" value="ECO:0007669"/>
    <property type="project" value="TreeGrafter"/>
</dbReference>
<evidence type="ECO:0000256" key="4">
    <source>
        <dbReference type="ARBA" id="ARBA00022448"/>
    </source>
</evidence>
<sequence length="324" mass="35643">MIIAYCPASTGLQRVVLEEGQAIPANACWIDLFTPSKGEQIAAEQLMGAQIPTREEVASIETSARLYDEPGAIVMTALLPMAAENPDPSLSSVIFVLNAKRMVTVRYGEPRSLVIFSKKVQADISIAHTGPALFFAMLDIVVDRCADILEEASARYDKLSLQVFEEGLSSRKTTLYQDAIRAQGRIGLRTAKMHEVCASLSRVTLFLGTHSKKLNLSTDQIDMCKTIGRDIHSIKEHGDALDNNLSFLLDATIGLVTLEQNQIIKIFSVLGVIFLPPTLIASIYGMNFENMPELKWSLGFPFSIVLMGGSIALTFLFFRLKKLL</sequence>
<dbReference type="CDD" id="cd12837">
    <property type="entry name" value="EcCorA-like_u1"/>
    <property type="match status" value="1"/>
</dbReference>
<keyword evidence="10" id="KW-0406">Ion transport</keyword>
<dbReference type="SUPFAM" id="SSF144083">
    <property type="entry name" value="Magnesium transport protein CorA, transmembrane region"/>
    <property type="match status" value="1"/>
</dbReference>
<comment type="catalytic activity">
    <reaction evidence="12">
        <text>Mg(2+)(in) = Mg(2+)(out)</text>
        <dbReference type="Rhea" id="RHEA:29827"/>
        <dbReference type="ChEBI" id="CHEBI:18420"/>
    </reaction>
</comment>
<evidence type="ECO:0000256" key="11">
    <source>
        <dbReference type="ARBA" id="ARBA00023136"/>
    </source>
</evidence>
<dbReference type="Proteomes" id="UP000320593">
    <property type="component" value="Unassembled WGS sequence"/>
</dbReference>
<comment type="subcellular location">
    <subcellularLocation>
        <location evidence="1">Cell inner membrane</location>
        <topology evidence="1">Multi-pass membrane protein</topology>
    </subcellularLocation>
</comment>
<evidence type="ECO:0000256" key="5">
    <source>
        <dbReference type="ARBA" id="ARBA00022475"/>
    </source>
</evidence>
<reference evidence="14 15" key="1">
    <citation type="submission" date="2019-07" db="EMBL/GenBank/DDBJ databases">
        <title>Genomic Encyclopedia of Archaeal and Bacterial Type Strains, Phase II (KMG-II): from individual species to whole genera.</title>
        <authorList>
            <person name="Goeker M."/>
        </authorList>
    </citation>
    <scope>NUCLEOTIDE SEQUENCE [LARGE SCALE GENOMIC DNA]</scope>
    <source>
        <strain evidence="14 15">ATCC BAA-252</strain>
    </source>
</reference>
<feature type="transmembrane region" description="Helical" evidence="13">
    <location>
        <begin position="266"/>
        <end position="286"/>
    </location>
</feature>
<evidence type="ECO:0000256" key="13">
    <source>
        <dbReference type="SAM" id="Phobius"/>
    </source>
</evidence>
<dbReference type="PANTHER" id="PTHR46494:SF1">
    <property type="entry name" value="CORA FAMILY METAL ION TRANSPORTER (EUROFUNG)"/>
    <property type="match status" value="1"/>
</dbReference>
<evidence type="ECO:0000256" key="2">
    <source>
        <dbReference type="ARBA" id="ARBA00009765"/>
    </source>
</evidence>
<keyword evidence="6" id="KW-0997">Cell inner membrane</keyword>
<dbReference type="SUPFAM" id="SSF143865">
    <property type="entry name" value="CorA soluble domain-like"/>
    <property type="match status" value="1"/>
</dbReference>
<keyword evidence="15" id="KW-1185">Reference proteome</keyword>
<dbReference type="Gene3D" id="1.20.58.340">
    <property type="entry name" value="Magnesium transport protein CorA, transmembrane region"/>
    <property type="match status" value="2"/>
</dbReference>
<dbReference type="GO" id="GO:0005886">
    <property type="term" value="C:plasma membrane"/>
    <property type="evidence" value="ECO:0007669"/>
    <property type="project" value="UniProtKB-SubCell"/>
</dbReference>
<dbReference type="InterPro" id="IPR045863">
    <property type="entry name" value="CorA_TM1_TM2"/>
</dbReference>
<dbReference type="GO" id="GO:0000287">
    <property type="term" value="F:magnesium ion binding"/>
    <property type="evidence" value="ECO:0007669"/>
    <property type="project" value="TreeGrafter"/>
</dbReference>
<keyword evidence="8" id="KW-0460">Magnesium</keyword>